<dbReference type="AlphaFoldDB" id="A0AAU7XI52"/>
<name>A0AAU7XI52_9HYPH</name>
<dbReference type="PANTHER" id="PTHR43757:SF2">
    <property type="entry name" value="AMINOMETHYLTRANSFERASE, MITOCHONDRIAL"/>
    <property type="match status" value="1"/>
</dbReference>
<dbReference type="Pfam" id="PF16350">
    <property type="entry name" value="FAO_M"/>
    <property type="match status" value="1"/>
</dbReference>
<dbReference type="RefSeq" id="WP_407051642.1">
    <property type="nucleotide sequence ID" value="NZ_CP158568.1"/>
</dbReference>
<dbReference type="InterPro" id="IPR032503">
    <property type="entry name" value="FAO_M"/>
</dbReference>
<evidence type="ECO:0000259" key="5">
    <source>
        <dbReference type="Pfam" id="PF08669"/>
    </source>
</evidence>
<dbReference type="PANTHER" id="PTHR43757">
    <property type="entry name" value="AMINOMETHYLTRANSFERASE"/>
    <property type="match status" value="1"/>
</dbReference>
<dbReference type="InterPro" id="IPR006222">
    <property type="entry name" value="GCVT_N"/>
</dbReference>
<dbReference type="InterPro" id="IPR006076">
    <property type="entry name" value="FAD-dep_OxRdtase"/>
</dbReference>
<dbReference type="Pfam" id="PF01266">
    <property type="entry name" value="DAO"/>
    <property type="match status" value="1"/>
</dbReference>
<dbReference type="Gene3D" id="3.30.9.10">
    <property type="entry name" value="D-Amino Acid Oxidase, subunit A, domain 2"/>
    <property type="match status" value="1"/>
</dbReference>
<feature type="domain" description="GCVT N-terminal" evidence="4">
    <location>
        <begin position="428"/>
        <end position="728"/>
    </location>
</feature>
<evidence type="ECO:0000313" key="7">
    <source>
        <dbReference type="EMBL" id="XBY46548.1"/>
    </source>
</evidence>
<dbReference type="InterPro" id="IPR028896">
    <property type="entry name" value="GcvT/YgfZ/DmdA"/>
</dbReference>
<dbReference type="Gene3D" id="3.30.70.1400">
    <property type="entry name" value="Aminomethyltransferase beta-barrel domains"/>
    <property type="match status" value="1"/>
</dbReference>
<feature type="domain" description="FAD dependent oxidoreductase" evidence="3">
    <location>
        <begin position="6"/>
        <end position="368"/>
    </location>
</feature>
<organism evidence="7">
    <name type="scientific">Methyloraptor flagellatus</name>
    <dbReference type="NCBI Taxonomy" id="3162530"/>
    <lineage>
        <taxon>Bacteria</taxon>
        <taxon>Pseudomonadati</taxon>
        <taxon>Pseudomonadota</taxon>
        <taxon>Alphaproteobacteria</taxon>
        <taxon>Hyphomicrobiales</taxon>
        <taxon>Ancalomicrobiaceae</taxon>
        <taxon>Methyloraptor</taxon>
    </lineage>
</organism>
<feature type="domain" description="Aminomethyltransferase C-terminal" evidence="5">
    <location>
        <begin position="748"/>
        <end position="827"/>
    </location>
</feature>
<dbReference type="Gene3D" id="3.50.50.60">
    <property type="entry name" value="FAD/NAD(P)-binding domain"/>
    <property type="match status" value="1"/>
</dbReference>
<dbReference type="GO" id="GO:0016491">
    <property type="term" value="F:oxidoreductase activity"/>
    <property type="evidence" value="ECO:0007669"/>
    <property type="project" value="UniProtKB-KW"/>
</dbReference>
<feature type="domain" description="FAD dependent oxidoreductase central" evidence="6">
    <location>
        <begin position="371"/>
        <end position="425"/>
    </location>
</feature>
<evidence type="ECO:0000259" key="4">
    <source>
        <dbReference type="Pfam" id="PF01571"/>
    </source>
</evidence>
<dbReference type="SUPFAM" id="SSF51905">
    <property type="entry name" value="FAD/NAD(P)-binding domain"/>
    <property type="match status" value="1"/>
</dbReference>
<protein>
    <submittedName>
        <fullName evidence="7">FAD-dependent oxidoreductase</fullName>
    </submittedName>
</protein>
<dbReference type="InterPro" id="IPR027266">
    <property type="entry name" value="TrmE/GcvT-like"/>
</dbReference>
<dbReference type="SUPFAM" id="SSF103025">
    <property type="entry name" value="Folate-binding domain"/>
    <property type="match status" value="1"/>
</dbReference>
<dbReference type="Gene3D" id="3.30.1360.120">
    <property type="entry name" value="Probable tRNA modification gtpase trme, domain 1"/>
    <property type="match status" value="1"/>
</dbReference>
<dbReference type="Pfam" id="PF01571">
    <property type="entry name" value="GCV_T"/>
    <property type="match status" value="1"/>
</dbReference>
<gene>
    <name evidence="7" type="ORF">ABS361_10245</name>
</gene>
<dbReference type="EMBL" id="CP158568">
    <property type="protein sequence ID" value="XBY46548.1"/>
    <property type="molecule type" value="Genomic_DNA"/>
</dbReference>
<sequence>MRTHARVVVIGGGVVGVSTLYHLAKKGWTDVVLIERKELTSGSTWHAAGLLPLFNLSYSSGQIHKYSVKLYESLEAETGQHVGFKKVSNIRVARQKDRWDEYMYYKGIADTLGVRVNVLTPAEIKEIWPLCDTTNLIGGIQHPDDGYIQPADLTQALAKGARQMGAEINRFTTVTAIEQQPNGEWLVKTDKGDITCEHVVTATGNFVRQTGAMVGLDIPVIPVEHQYIVTEPHPDIQARHAKGLPEMGVLRDADSAWYMREEAGGLILGPYEQGAPCCYMDGPSAESEYELFQEELERLAPHIETAMELVPAFGEVGVKKVYNGAICYTPDGSPIVGPAWGLKNFWLNEGHSFGVTAAGGAGWQLAEWMVEGEPTIDMAGVDPRRFGPYASRGYLKVKNEEAYENVFTPHYPDEEREAGRPLKTSPCYDRMKALGAVFGSVYGWERPNWFAPAGYGIDVASIEKPNVLTNHNHPKPDADGKVREIWSFRRSNYFEHVGNEVKAVTSGVGLQDLTAFAKCLVTGPGARDWLDSILANKIPKRGRIALCHLLTPRGGVRAEFTLYERAANEFYLVSAGALERHDHDVLWRLLPTDGSVKLQPITGQMGVLAVNGPRSREVLQKLTDTDLSNAAFPWLTGKRLSIGPVVVDALRVNFVGELGFELHHPIEMQNALFDLIMKAGAEFGIKPYGVRAMMSMAIEKSYRNVGRELSIEYAALESGLDRFVHLNKGSFIGRDALVAWREKGFANRFVALEVLGVTDVDARGNEPITLNGELVGRVTLGGYGWRVAKSLAQGMVRPDLGAVGTELDVTILGKPHKAVIIPESVFDPDNARLRA</sequence>
<proteinExistence type="inferred from homology"/>
<dbReference type="KEGG" id="mflg:ABS361_10245"/>
<evidence type="ECO:0000259" key="6">
    <source>
        <dbReference type="Pfam" id="PF16350"/>
    </source>
</evidence>
<dbReference type="SUPFAM" id="SSF101790">
    <property type="entry name" value="Aminomethyltransferase beta-barrel domain"/>
    <property type="match status" value="1"/>
</dbReference>
<dbReference type="Gene3D" id="2.40.30.110">
    <property type="entry name" value="Aminomethyltransferase beta-barrel domains"/>
    <property type="match status" value="1"/>
</dbReference>
<evidence type="ECO:0000256" key="1">
    <source>
        <dbReference type="ARBA" id="ARBA00008609"/>
    </source>
</evidence>
<dbReference type="Pfam" id="PF08669">
    <property type="entry name" value="GCV_T_C"/>
    <property type="match status" value="1"/>
</dbReference>
<reference evidence="7" key="1">
    <citation type="submission" date="2024-06" db="EMBL/GenBank/DDBJ databases">
        <title>Methylostella associata gen. nov., sp. nov., a novel Ancalomicrobiaceae-affiliated facultatively methylotrophic bacteria that feed on methanotrophs of the genus Methylococcus.</title>
        <authorList>
            <person name="Saltykova V."/>
            <person name="Danilova O.V."/>
            <person name="Oshkin I.Y."/>
            <person name="Belova S.E."/>
            <person name="Pimenov N.V."/>
            <person name="Dedysh S.N."/>
        </authorList>
    </citation>
    <scope>NUCLEOTIDE SEQUENCE</scope>
    <source>
        <strain evidence="7">S20</strain>
    </source>
</reference>
<accession>A0AAU7XI52</accession>
<dbReference type="InterPro" id="IPR036188">
    <property type="entry name" value="FAD/NAD-bd_sf"/>
</dbReference>
<dbReference type="SUPFAM" id="SSF54373">
    <property type="entry name" value="FAD-linked reductases, C-terminal domain"/>
    <property type="match status" value="1"/>
</dbReference>
<evidence type="ECO:0000256" key="2">
    <source>
        <dbReference type="ARBA" id="ARBA00023002"/>
    </source>
</evidence>
<evidence type="ECO:0000259" key="3">
    <source>
        <dbReference type="Pfam" id="PF01266"/>
    </source>
</evidence>
<comment type="similarity">
    <text evidence="1">Belongs to the GcvT family.</text>
</comment>
<keyword evidence="2" id="KW-0560">Oxidoreductase</keyword>
<dbReference type="InterPro" id="IPR013977">
    <property type="entry name" value="GcvT_C"/>
</dbReference>
<dbReference type="InterPro" id="IPR029043">
    <property type="entry name" value="GcvT/YgfZ_C"/>
</dbReference>